<feature type="domain" description="Regulator of ribonuclease activity B" evidence="1">
    <location>
        <begin position="20"/>
        <end position="115"/>
    </location>
</feature>
<dbReference type="SUPFAM" id="SSF89946">
    <property type="entry name" value="Hypothetical protein VC0424"/>
    <property type="match status" value="1"/>
</dbReference>
<comment type="caution">
    <text evidence="2">The sequence shown here is derived from an EMBL/GenBank/DDBJ whole genome shotgun (WGS) entry which is preliminary data.</text>
</comment>
<dbReference type="EMBL" id="SIHO01000002">
    <property type="protein sequence ID" value="TFU03822.1"/>
    <property type="molecule type" value="Genomic_DNA"/>
</dbReference>
<evidence type="ECO:0000313" key="3">
    <source>
        <dbReference type="Proteomes" id="UP000297737"/>
    </source>
</evidence>
<dbReference type="OrthoDB" id="7472091at2"/>
<name>A0A4Y9EP47_9SPHN</name>
<proteinExistence type="predicted"/>
<gene>
    <name evidence="2" type="ORF">EUV02_11845</name>
</gene>
<protein>
    <submittedName>
        <fullName evidence="2">Ribonuclease E inhibitor RraB</fullName>
    </submittedName>
</protein>
<organism evidence="2 3">
    <name type="scientific">Glacieibacterium arshaanense</name>
    <dbReference type="NCBI Taxonomy" id="2511025"/>
    <lineage>
        <taxon>Bacteria</taxon>
        <taxon>Pseudomonadati</taxon>
        <taxon>Pseudomonadota</taxon>
        <taxon>Alphaproteobacteria</taxon>
        <taxon>Sphingomonadales</taxon>
        <taxon>Sphingosinicellaceae</taxon>
        <taxon>Glacieibacterium</taxon>
    </lineage>
</organism>
<dbReference type="Proteomes" id="UP000297737">
    <property type="component" value="Unassembled WGS sequence"/>
</dbReference>
<evidence type="ECO:0000313" key="2">
    <source>
        <dbReference type="EMBL" id="TFU03822.1"/>
    </source>
</evidence>
<dbReference type="Gene3D" id="3.30.70.970">
    <property type="entry name" value="RraB-like"/>
    <property type="match status" value="1"/>
</dbReference>
<dbReference type="InterPro" id="IPR009671">
    <property type="entry name" value="RraB_dom"/>
</dbReference>
<dbReference type="AlphaFoldDB" id="A0A4Y9EP47"/>
<evidence type="ECO:0000259" key="1">
    <source>
        <dbReference type="Pfam" id="PF06877"/>
    </source>
</evidence>
<keyword evidence="3" id="KW-1185">Reference proteome</keyword>
<reference evidence="2 3" key="1">
    <citation type="submission" date="2019-02" db="EMBL/GenBank/DDBJ databases">
        <title>Polymorphobacter sp. isolated from the lake at the Tibet of China.</title>
        <authorList>
            <person name="Li A."/>
        </authorList>
    </citation>
    <scope>NUCLEOTIDE SEQUENCE [LARGE SCALE GENOMIC DNA]</scope>
    <source>
        <strain evidence="2 3">DJ1R-1</strain>
    </source>
</reference>
<dbReference type="InterPro" id="IPR036701">
    <property type="entry name" value="RraB-like_sf"/>
</dbReference>
<dbReference type="Pfam" id="PF06877">
    <property type="entry name" value="RraB"/>
    <property type="match status" value="1"/>
</dbReference>
<sequence>MSGIPEAPIDLMKFAMEIAADSDVLEDLAANGDIATLVRPIDVHFKGSEAAVQALRADVEALGFRFVGFGAYEDGDSAIDLQIDGTTQPDAMAALTRKALEIEVSHGVEYDGWGCEAKTGKNS</sequence>
<dbReference type="RefSeq" id="WP_135246414.1">
    <property type="nucleotide sequence ID" value="NZ_SIHO01000002.1"/>
</dbReference>
<accession>A0A4Y9EP47</accession>